<comment type="caution">
    <text evidence="1">The sequence shown here is derived from an EMBL/GenBank/DDBJ whole genome shotgun (WGS) entry which is preliminary data.</text>
</comment>
<reference evidence="1" key="1">
    <citation type="journal article" date="2015" name="Nature">
        <title>Complex archaea that bridge the gap between prokaryotes and eukaryotes.</title>
        <authorList>
            <person name="Spang A."/>
            <person name="Saw J.H."/>
            <person name="Jorgensen S.L."/>
            <person name="Zaremba-Niedzwiedzka K."/>
            <person name="Martijn J."/>
            <person name="Lind A.E."/>
            <person name="van Eijk R."/>
            <person name="Schleper C."/>
            <person name="Guy L."/>
            <person name="Ettema T.J."/>
        </authorList>
    </citation>
    <scope>NUCLEOTIDE SEQUENCE</scope>
</reference>
<dbReference type="AlphaFoldDB" id="A0A0F9Q3D5"/>
<gene>
    <name evidence="1" type="ORF">LCGC14_0823310</name>
</gene>
<proteinExistence type="predicted"/>
<name>A0A0F9Q3D5_9ZZZZ</name>
<organism evidence="1">
    <name type="scientific">marine sediment metagenome</name>
    <dbReference type="NCBI Taxonomy" id="412755"/>
    <lineage>
        <taxon>unclassified sequences</taxon>
        <taxon>metagenomes</taxon>
        <taxon>ecological metagenomes</taxon>
    </lineage>
</organism>
<accession>A0A0F9Q3D5</accession>
<sequence>MKQRYHPTWYRWGLLVDPLEFDGNGLNKIIEDTTLVAWYSGQNPEVGQCYIEGRLEFKEAFMYAKDFKETVETLKEHGGEPGEA</sequence>
<evidence type="ECO:0000313" key="1">
    <source>
        <dbReference type="EMBL" id="KKN31502.1"/>
    </source>
</evidence>
<dbReference type="EMBL" id="LAZR01002324">
    <property type="protein sequence ID" value="KKN31502.1"/>
    <property type="molecule type" value="Genomic_DNA"/>
</dbReference>
<protein>
    <submittedName>
        <fullName evidence="1">Uncharacterized protein</fullName>
    </submittedName>
</protein>